<keyword evidence="3" id="KW-0804">Transcription</keyword>
<reference evidence="5 6" key="1">
    <citation type="submission" date="2016-07" db="EMBL/GenBank/DDBJ databases">
        <title>Characterization of isolates of Eisenbergiella tayi derived from blood cultures, using whole genome sequencing.</title>
        <authorList>
            <person name="Burdz T."/>
            <person name="Wiebe D."/>
            <person name="Huynh C."/>
            <person name="Bernard K."/>
        </authorList>
    </citation>
    <scope>NUCLEOTIDE SEQUENCE [LARGE SCALE GENOMIC DNA]</scope>
    <source>
        <strain evidence="5 6">NML 110608</strain>
    </source>
</reference>
<evidence type="ECO:0000313" key="6">
    <source>
        <dbReference type="Proteomes" id="UP000094067"/>
    </source>
</evidence>
<protein>
    <submittedName>
        <fullName evidence="5">HTH-type transcriptional repressor PurR</fullName>
    </submittedName>
</protein>
<dbReference type="InterPro" id="IPR028082">
    <property type="entry name" value="Peripla_BP_I"/>
</dbReference>
<evidence type="ECO:0000313" key="5">
    <source>
        <dbReference type="EMBL" id="ODM09056.1"/>
    </source>
</evidence>
<feature type="domain" description="HTH lacI-type" evidence="4">
    <location>
        <begin position="3"/>
        <end position="57"/>
    </location>
</feature>
<dbReference type="RefSeq" id="WP_069151243.1">
    <property type="nucleotide sequence ID" value="NZ_MCGH01000001.1"/>
</dbReference>
<dbReference type="EMBL" id="MCGH01000001">
    <property type="protein sequence ID" value="ODM09056.1"/>
    <property type="molecule type" value="Genomic_DNA"/>
</dbReference>
<dbReference type="SUPFAM" id="SSF53822">
    <property type="entry name" value="Periplasmic binding protein-like I"/>
    <property type="match status" value="1"/>
</dbReference>
<dbReference type="AlphaFoldDB" id="A0A1E3ALS2"/>
<dbReference type="Gene3D" id="3.40.50.2300">
    <property type="match status" value="2"/>
</dbReference>
<dbReference type="PANTHER" id="PTHR30146:SF24">
    <property type="entry name" value="XYLOSE OPERON REGULATORY PROTEIN"/>
    <property type="match status" value="1"/>
</dbReference>
<comment type="caution">
    <text evidence="5">The sequence shown here is derived from an EMBL/GenBank/DDBJ whole genome shotgun (WGS) entry which is preliminary data.</text>
</comment>
<proteinExistence type="predicted"/>
<dbReference type="InterPro" id="IPR010982">
    <property type="entry name" value="Lambda_DNA-bd_dom_sf"/>
</dbReference>
<dbReference type="PANTHER" id="PTHR30146">
    <property type="entry name" value="LACI-RELATED TRANSCRIPTIONAL REPRESSOR"/>
    <property type="match status" value="1"/>
</dbReference>
<dbReference type="PROSITE" id="PS50932">
    <property type="entry name" value="HTH_LACI_2"/>
    <property type="match status" value="1"/>
</dbReference>
<dbReference type="GO" id="GO:0003700">
    <property type="term" value="F:DNA-binding transcription factor activity"/>
    <property type="evidence" value="ECO:0007669"/>
    <property type="project" value="TreeGrafter"/>
</dbReference>
<evidence type="ECO:0000256" key="2">
    <source>
        <dbReference type="ARBA" id="ARBA00023125"/>
    </source>
</evidence>
<dbReference type="CDD" id="cd06267">
    <property type="entry name" value="PBP1_LacI_sugar_binding-like"/>
    <property type="match status" value="1"/>
</dbReference>
<dbReference type="Gene3D" id="1.10.260.40">
    <property type="entry name" value="lambda repressor-like DNA-binding domains"/>
    <property type="match status" value="1"/>
</dbReference>
<sequence length="339" mass="37298">MSVTIRDVAKAAQTSAATVSKVMNGSGSISQATIDRVEQAMRDLGYHPNARARNFARQSTKMVLFLTTLGKNAGFSNPHMFEMMSGMEEALAKKGYLLCVKSIVAEEACGFVEKIFDSKEADGVVLHASIISPAMDELVAAREIPHIVIGIPDFPSHFSWIDIDNRLGGELAARYLLQCGYCSLAFLGGRQEDRISGHRLEGVLSVLNEHDVLIPGGHLRRGASDCDSGYAMTEELLSQKERPDAIICANNYIAYGCVMALKEHGEVIPEDIGVIAFDEYPLSRILKPMLTVVDIDVFDMGYQTGKCILSKIRKPNLTVRYYSTLPSVLERESTRKKMV</sequence>
<dbReference type="CDD" id="cd01392">
    <property type="entry name" value="HTH_LacI"/>
    <property type="match status" value="1"/>
</dbReference>
<dbReference type="Pfam" id="PF13377">
    <property type="entry name" value="Peripla_BP_3"/>
    <property type="match status" value="1"/>
</dbReference>
<dbReference type="SUPFAM" id="SSF47413">
    <property type="entry name" value="lambda repressor-like DNA-binding domains"/>
    <property type="match status" value="1"/>
</dbReference>
<keyword evidence="1" id="KW-0805">Transcription regulation</keyword>
<keyword evidence="2" id="KW-0238">DNA-binding</keyword>
<gene>
    <name evidence="5" type="primary">purR_1</name>
    <name evidence="5" type="ORF">BEI61_00685</name>
</gene>
<evidence type="ECO:0000259" key="4">
    <source>
        <dbReference type="PROSITE" id="PS50932"/>
    </source>
</evidence>
<dbReference type="Proteomes" id="UP000094067">
    <property type="component" value="Unassembled WGS sequence"/>
</dbReference>
<evidence type="ECO:0000256" key="3">
    <source>
        <dbReference type="ARBA" id="ARBA00023163"/>
    </source>
</evidence>
<dbReference type="GO" id="GO:0000976">
    <property type="term" value="F:transcription cis-regulatory region binding"/>
    <property type="evidence" value="ECO:0007669"/>
    <property type="project" value="TreeGrafter"/>
</dbReference>
<dbReference type="SMART" id="SM00354">
    <property type="entry name" value="HTH_LACI"/>
    <property type="match status" value="1"/>
</dbReference>
<organism evidence="5 6">
    <name type="scientific">Eisenbergiella tayi</name>
    <dbReference type="NCBI Taxonomy" id="1432052"/>
    <lineage>
        <taxon>Bacteria</taxon>
        <taxon>Bacillati</taxon>
        <taxon>Bacillota</taxon>
        <taxon>Clostridia</taxon>
        <taxon>Lachnospirales</taxon>
        <taxon>Lachnospiraceae</taxon>
        <taxon>Eisenbergiella</taxon>
    </lineage>
</organism>
<accession>A0A1E3ALS2</accession>
<dbReference type="Pfam" id="PF00356">
    <property type="entry name" value="LacI"/>
    <property type="match status" value="1"/>
</dbReference>
<name>A0A1E3ALS2_9FIRM</name>
<dbReference type="InterPro" id="IPR046335">
    <property type="entry name" value="LacI/GalR-like_sensor"/>
</dbReference>
<dbReference type="InterPro" id="IPR000843">
    <property type="entry name" value="HTH_LacI"/>
</dbReference>
<evidence type="ECO:0000256" key="1">
    <source>
        <dbReference type="ARBA" id="ARBA00023015"/>
    </source>
</evidence>